<dbReference type="InterPro" id="IPR052930">
    <property type="entry name" value="TA_antitoxin_MntA"/>
</dbReference>
<dbReference type="InterPro" id="IPR043519">
    <property type="entry name" value="NT_sf"/>
</dbReference>
<comment type="caution">
    <text evidence="2">The sequence shown here is derived from an EMBL/GenBank/DDBJ whole genome shotgun (WGS) entry which is preliminary data.</text>
</comment>
<name>A0A2W4RDZ7_9GAMM</name>
<proteinExistence type="predicted"/>
<dbReference type="CDD" id="cd05403">
    <property type="entry name" value="NT_KNTase_like"/>
    <property type="match status" value="1"/>
</dbReference>
<evidence type="ECO:0000259" key="1">
    <source>
        <dbReference type="Pfam" id="PF18765"/>
    </source>
</evidence>
<dbReference type="PANTHER" id="PTHR43852">
    <property type="entry name" value="NUCLEOTIDYLTRANSFERASE"/>
    <property type="match status" value="1"/>
</dbReference>
<dbReference type="PANTHER" id="PTHR43852:SF2">
    <property type="entry name" value="PROTEIN ADENYLYLTRANSFERASE MNTA"/>
    <property type="match status" value="1"/>
</dbReference>
<gene>
    <name evidence="2" type="ORF">DM484_06775</name>
</gene>
<dbReference type="AlphaFoldDB" id="A0A2W4RDZ7"/>
<keyword evidence="2" id="KW-0808">Transferase</keyword>
<dbReference type="Proteomes" id="UP000249396">
    <property type="component" value="Unassembled WGS sequence"/>
</dbReference>
<accession>A0A2W4RDZ7</accession>
<organism evidence="2 3">
    <name type="scientific">Candidatus Methylumidiphilus alinenensis</name>
    <dbReference type="NCBI Taxonomy" id="2202197"/>
    <lineage>
        <taxon>Bacteria</taxon>
        <taxon>Pseudomonadati</taxon>
        <taxon>Pseudomonadota</taxon>
        <taxon>Gammaproteobacteria</taxon>
        <taxon>Methylococcales</taxon>
        <taxon>Candidatus Methylumidiphilus</taxon>
    </lineage>
</organism>
<dbReference type="Pfam" id="PF18765">
    <property type="entry name" value="Polbeta"/>
    <property type="match status" value="1"/>
</dbReference>
<reference evidence="2 3" key="1">
    <citation type="journal article" date="2018" name="Aquat. Microb. Ecol.">
        <title>Gammaproteobacterial methanotrophs dominate.</title>
        <authorList>
            <person name="Rissanen A.J."/>
            <person name="Saarenheimo J."/>
            <person name="Tiirola M."/>
            <person name="Peura S."/>
            <person name="Aalto S.L."/>
            <person name="Karvinen A."/>
            <person name="Nykanen H."/>
        </authorList>
    </citation>
    <scope>NUCLEOTIDE SEQUENCE [LARGE SCALE GENOMIC DNA]</scope>
    <source>
        <strain evidence="2">AMbin10</strain>
    </source>
</reference>
<dbReference type="GO" id="GO:0016740">
    <property type="term" value="F:transferase activity"/>
    <property type="evidence" value="ECO:0007669"/>
    <property type="project" value="UniProtKB-KW"/>
</dbReference>
<evidence type="ECO:0000313" key="3">
    <source>
        <dbReference type="Proteomes" id="UP000249396"/>
    </source>
</evidence>
<dbReference type="NCBIfam" id="NF047752">
    <property type="entry name" value="MntA_antitoxin"/>
    <property type="match status" value="1"/>
</dbReference>
<dbReference type="InterPro" id="IPR041633">
    <property type="entry name" value="Polbeta"/>
</dbReference>
<dbReference type="SUPFAM" id="SSF81301">
    <property type="entry name" value="Nucleotidyltransferase"/>
    <property type="match status" value="1"/>
</dbReference>
<dbReference type="Gene3D" id="3.30.460.10">
    <property type="entry name" value="Beta Polymerase, domain 2"/>
    <property type="match status" value="1"/>
</dbReference>
<dbReference type="EMBL" id="QJPH01000228">
    <property type="protein sequence ID" value="PZN82285.1"/>
    <property type="molecule type" value="Genomic_DNA"/>
</dbReference>
<feature type="domain" description="Polymerase beta nucleotidyltransferase" evidence="1">
    <location>
        <begin position="5"/>
        <end position="97"/>
    </location>
</feature>
<protein>
    <submittedName>
        <fullName evidence="2">Nucleotidyltransferase domain-containing protein</fullName>
    </submittedName>
</protein>
<sequence>MNAIIKEVLANFPETQAIYLFGSWGTENQWPDSDVDIALLLPPVEAKKIGTLLMSPLRFSLESLLNRPVDLINLRLVSTVLQKEVVCSERRICCIDDYAADEFEMLALSYYQKLNEERRAILDEFWQSGKAYAV</sequence>
<evidence type="ECO:0000313" key="2">
    <source>
        <dbReference type="EMBL" id="PZN82285.1"/>
    </source>
</evidence>